<comment type="caution">
    <text evidence="1">The sequence shown here is derived from an EMBL/GenBank/DDBJ whole genome shotgun (WGS) entry which is preliminary data.</text>
</comment>
<evidence type="ECO:0000313" key="1">
    <source>
        <dbReference type="EMBL" id="MCS0603467.1"/>
    </source>
</evidence>
<reference evidence="1 2" key="1">
    <citation type="submission" date="2022-08" db="EMBL/GenBank/DDBJ databases">
        <authorList>
            <person name="Somphong A."/>
            <person name="Phongsopitanun W."/>
        </authorList>
    </citation>
    <scope>NUCLEOTIDE SEQUENCE [LARGE SCALE GENOMIC DNA]</scope>
    <source>
        <strain evidence="1 2">LP11</strain>
    </source>
</reference>
<dbReference type="EMBL" id="JANUGP010000014">
    <property type="protein sequence ID" value="MCS0603467.1"/>
    <property type="molecule type" value="Genomic_DNA"/>
</dbReference>
<gene>
    <name evidence="1" type="ORF">NX794_19930</name>
</gene>
<organism evidence="1 2">
    <name type="scientific">Streptomyces pyxinicus</name>
    <dbReference type="NCBI Taxonomy" id="2970331"/>
    <lineage>
        <taxon>Bacteria</taxon>
        <taxon>Bacillati</taxon>
        <taxon>Actinomycetota</taxon>
        <taxon>Actinomycetes</taxon>
        <taxon>Kitasatosporales</taxon>
        <taxon>Streptomycetaceae</taxon>
        <taxon>Streptomyces</taxon>
    </lineage>
</organism>
<sequence length="109" mass="11310">MFGLRRTPELHVLVLRDADAVAAALRDALAEATDAQRPGLERAAALVAEAATTPDAVLRARWVHQRLAASGYAGPADSVAAVKALREAEPGLSLLAAVRLSRDAAAHPA</sequence>
<evidence type="ECO:0000313" key="2">
    <source>
        <dbReference type="Proteomes" id="UP001205612"/>
    </source>
</evidence>
<accession>A0ABT2B4W4</accession>
<name>A0ABT2B4W4_9ACTN</name>
<proteinExistence type="predicted"/>
<dbReference type="Proteomes" id="UP001205612">
    <property type="component" value="Unassembled WGS sequence"/>
</dbReference>
<dbReference type="RefSeq" id="WP_258779940.1">
    <property type="nucleotide sequence ID" value="NZ_JANUGP010000014.1"/>
</dbReference>
<keyword evidence="2" id="KW-1185">Reference proteome</keyword>
<protein>
    <submittedName>
        <fullName evidence="1">Uncharacterized protein</fullName>
    </submittedName>
</protein>